<organism evidence="3 4">
    <name type="scientific">Lithohypha guttulata</name>
    <dbReference type="NCBI Taxonomy" id="1690604"/>
    <lineage>
        <taxon>Eukaryota</taxon>
        <taxon>Fungi</taxon>
        <taxon>Dikarya</taxon>
        <taxon>Ascomycota</taxon>
        <taxon>Pezizomycotina</taxon>
        <taxon>Eurotiomycetes</taxon>
        <taxon>Chaetothyriomycetidae</taxon>
        <taxon>Chaetothyriales</taxon>
        <taxon>Trichomeriaceae</taxon>
        <taxon>Lithohypha</taxon>
    </lineage>
</organism>
<name>A0ABR0JYJ5_9EURO</name>
<feature type="compositionally biased region" description="Polar residues" evidence="2">
    <location>
        <begin position="72"/>
        <end position="89"/>
    </location>
</feature>
<feature type="compositionally biased region" description="Polar residues" evidence="2">
    <location>
        <begin position="350"/>
        <end position="361"/>
    </location>
</feature>
<proteinExistence type="predicted"/>
<evidence type="ECO:0000256" key="2">
    <source>
        <dbReference type="SAM" id="MobiDB-lite"/>
    </source>
</evidence>
<gene>
    <name evidence="3" type="primary">SHE3</name>
    <name evidence="3" type="ORF">LTR24_008910</name>
</gene>
<sequence>MARFTTWILRRKTGKRKRQSTNIVAAELSDKEEEHVDPSANMAQTNGTPREKTPVDTSIVPPGRVISTSMMRQAALEQTPSPDSAQWSSAIGHASTGKSGRVIERLQQEIDRLNREKQLLKLRHEEAERATETLHSQYRYLQDRNSNYESSHEANLRQLQRKERQVEDLREEVQKEKFKTARAEEALRAAATSEDEWREQASQAKAIAQQKESEYDVIAACRNMDNDRHQNGLNRIKASLDELLNKRAEDLEKQKRMEIISEQRKKEVEQLEELTKRLQVNFNSYRTEIDSAVEDLRTTANGNDRVVHEKVEEMRRITGEMRWVMNVEKVVNGKQVPPRPSGSHEESQSDEQSFNTAQSKQGPGATLTEQPAAPASPSKKMSLDFRRHRRKGSTKAGK</sequence>
<feature type="compositionally biased region" description="Basic and acidic residues" evidence="2">
    <location>
        <begin position="28"/>
        <end position="37"/>
    </location>
</feature>
<dbReference type="EMBL" id="JAVRRG010000170">
    <property type="protein sequence ID" value="KAK5079815.1"/>
    <property type="molecule type" value="Genomic_DNA"/>
</dbReference>
<keyword evidence="1" id="KW-0175">Coiled coil</keyword>
<accession>A0ABR0JYJ5</accession>
<feature type="coiled-coil region" evidence="1">
    <location>
        <begin position="103"/>
        <end position="288"/>
    </location>
</feature>
<comment type="caution">
    <text evidence="3">The sequence shown here is derived from an EMBL/GenBank/DDBJ whole genome shotgun (WGS) entry which is preliminary data.</text>
</comment>
<feature type="region of interest" description="Disordered" evidence="2">
    <location>
        <begin position="332"/>
        <end position="398"/>
    </location>
</feature>
<dbReference type="Proteomes" id="UP001345013">
    <property type="component" value="Unassembled WGS sequence"/>
</dbReference>
<feature type="region of interest" description="Disordered" evidence="2">
    <location>
        <begin position="72"/>
        <end position="99"/>
    </location>
</feature>
<evidence type="ECO:0000313" key="3">
    <source>
        <dbReference type="EMBL" id="KAK5079815.1"/>
    </source>
</evidence>
<evidence type="ECO:0000313" key="4">
    <source>
        <dbReference type="Proteomes" id="UP001345013"/>
    </source>
</evidence>
<feature type="region of interest" description="Disordered" evidence="2">
    <location>
        <begin position="12"/>
        <end position="60"/>
    </location>
</feature>
<evidence type="ECO:0000256" key="1">
    <source>
        <dbReference type="SAM" id="Coils"/>
    </source>
</evidence>
<feature type="compositionally biased region" description="Basic residues" evidence="2">
    <location>
        <begin position="386"/>
        <end position="398"/>
    </location>
</feature>
<reference evidence="3 4" key="1">
    <citation type="submission" date="2023-08" db="EMBL/GenBank/DDBJ databases">
        <title>Black Yeasts Isolated from many extreme environments.</title>
        <authorList>
            <person name="Coleine C."/>
            <person name="Stajich J.E."/>
            <person name="Selbmann L."/>
        </authorList>
    </citation>
    <scope>NUCLEOTIDE SEQUENCE [LARGE SCALE GENOMIC DNA]</scope>
    <source>
        <strain evidence="3 4">CCFEE 5885</strain>
    </source>
</reference>
<protein>
    <submittedName>
        <fullName evidence="3">Mother-specific HO expression</fullName>
    </submittedName>
</protein>
<keyword evidence="4" id="KW-1185">Reference proteome</keyword>